<proteinExistence type="predicted"/>
<organism evidence="1 2">
    <name type="scientific">Uliginosibacterium sediminicola</name>
    <dbReference type="NCBI Taxonomy" id="2024550"/>
    <lineage>
        <taxon>Bacteria</taxon>
        <taxon>Pseudomonadati</taxon>
        <taxon>Pseudomonadota</taxon>
        <taxon>Betaproteobacteria</taxon>
        <taxon>Rhodocyclales</taxon>
        <taxon>Zoogloeaceae</taxon>
        <taxon>Uliginosibacterium</taxon>
    </lineage>
</organism>
<dbReference type="Gene3D" id="3.40.630.30">
    <property type="match status" value="1"/>
</dbReference>
<gene>
    <name evidence="1" type="ORF">ABDB84_07475</name>
</gene>
<evidence type="ECO:0000313" key="2">
    <source>
        <dbReference type="Proteomes" id="UP001410394"/>
    </source>
</evidence>
<dbReference type="RefSeq" id="WP_345919085.1">
    <property type="nucleotide sequence ID" value="NZ_JBDIVE010000003.1"/>
</dbReference>
<reference evidence="1 2" key="1">
    <citation type="journal article" date="2018" name="Int. J. Syst. Evol. Microbiol.">
        <title>Uliginosibacterium sediminicola sp. nov., isolated from freshwater sediment.</title>
        <authorList>
            <person name="Hwang W.M."/>
            <person name="Kim S.M."/>
            <person name="Kang K."/>
            <person name="Ahn T.Y."/>
        </authorList>
    </citation>
    <scope>NUCLEOTIDE SEQUENCE [LARGE SCALE GENOMIC DNA]</scope>
    <source>
        <strain evidence="1 2">M1-21</strain>
    </source>
</reference>
<protein>
    <recommendedName>
        <fullName evidence="3">BioF2-like acetyltransferase domain-containing protein</fullName>
    </recommendedName>
</protein>
<comment type="caution">
    <text evidence="1">The sequence shown here is derived from an EMBL/GenBank/DDBJ whole genome shotgun (WGS) entry which is preliminary data.</text>
</comment>
<evidence type="ECO:0008006" key="3">
    <source>
        <dbReference type="Google" id="ProtNLM"/>
    </source>
</evidence>
<keyword evidence="2" id="KW-1185">Reference proteome</keyword>
<dbReference type="EMBL" id="JBDIVE010000003">
    <property type="protein sequence ID" value="MEN3068315.1"/>
    <property type="molecule type" value="Genomic_DNA"/>
</dbReference>
<evidence type="ECO:0000313" key="1">
    <source>
        <dbReference type="EMBL" id="MEN3068315.1"/>
    </source>
</evidence>
<sequence>MNMPCDPPVPASDWPCPLSLAQMQTIGSGLSNAPGMRTEIVAGLQVLIEVALSGDEAAAKTSASPFLARALREYFSHKSVQAEAFLQQFSLRDDEPPVLLALIRTLLGGGMDAAQLLQHTMQLCDTEAYVDVAIELLLLLFSKGALNNSEGGINYIVQLMSETLQRPAAAERLLALHRKQTPDSALAQAHHAQRLARALAASAHFKLGKKHLHFRDAGLDSPEVQDWLRRGQILSRAGLSGAHRVSYIHSYAPITRDLISFRDASFVLAEGEQALLYCELSTQYTASDANWSLCLHPLSADGPKLEQLMPALLEQAELRVSAHGGRSLSISLDEAQCAPEPFLQANYAAMLAYESHTDLQRSEAELWTSVRKSFKSIISKTAAQTTLHHLNREQHALQLGTRQLDWAQTKDILLYLGNADPNGLFFARGQFDSYRDWIMEFGGEICIVWHQRLGPIAASIITDYFGFSTYCWGRSAGPVLDPLTKTSHLALWDAIRRAKARGNTRFNLGNFDADGTPSRKLNEIAKFKHGFATDLVRLVQWSKILD</sequence>
<dbReference type="Proteomes" id="UP001410394">
    <property type="component" value="Unassembled WGS sequence"/>
</dbReference>
<accession>A0ABU9YX61</accession>
<name>A0ABU9YX61_9RHOO</name>